<accession>A0ABT5DG37</accession>
<comment type="caution">
    <text evidence="2">The sequence shown here is derived from an EMBL/GenBank/DDBJ whole genome shotgun (WGS) entry which is preliminary data.</text>
</comment>
<name>A0ABT5DG37_9BACT</name>
<feature type="domain" description="MoxR-vWA-beta-propeller ternary system" evidence="1">
    <location>
        <begin position="15"/>
        <end position="144"/>
    </location>
</feature>
<evidence type="ECO:0000259" key="1">
    <source>
        <dbReference type="Pfam" id="PF19921"/>
    </source>
</evidence>
<dbReference type="InterPro" id="IPR045548">
    <property type="entry name" value="bpX5"/>
</dbReference>
<dbReference type="RefSeq" id="WP_272142772.1">
    <property type="nucleotide sequence ID" value="NZ_JAQNDM010000002.1"/>
</dbReference>
<gene>
    <name evidence="2" type="ORF">POL68_29490</name>
</gene>
<evidence type="ECO:0000313" key="3">
    <source>
        <dbReference type="Proteomes" id="UP001221838"/>
    </source>
</evidence>
<dbReference type="Pfam" id="PF19921">
    <property type="entry name" value="bpX5"/>
    <property type="match status" value="1"/>
</dbReference>
<reference evidence="2 3" key="1">
    <citation type="submission" date="2022-11" db="EMBL/GenBank/DDBJ databases">
        <title>Minimal conservation of predation-associated metabolite biosynthetic gene clusters underscores biosynthetic potential of Myxococcota including descriptions for ten novel species: Archangium lansinium sp. nov., Myxococcus landrumus sp. nov., Nannocystis bai.</title>
        <authorList>
            <person name="Ahearne A."/>
            <person name="Stevens C."/>
            <person name="Dowd S."/>
        </authorList>
    </citation>
    <scope>NUCLEOTIDE SEQUENCE [LARGE SCALE GENOMIC DNA]</scope>
    <source>
        <strain evidence="2 3">NCWAL01</strain>
    </source>
</reference>
<keyword evidence="3" id="KW-1185">Reference proteome</keyword>
<evidence type="ECO:0000313" key="2">
    <source>
        <dbReference type="EMBL" id="MDC0712634.1"/>
    </source>
</evidence>
<sequence length="153" mass="15731">MNSHPLASATPRVSVTWRPRPEPLAALAVGGVGPVALALARRALAADEQQLTAWSGVAGPGVLLLLGETHVLPWVEGAVYLGRDPAAPSLLLPCVLAPDVAPVLLERALARQAVAEGPLAVLPRSGHLVPVGSARPVAREVLATWLRAAEASP</sequence>
<proteinExistence type="predicted"/>
<dbReference type="EMBL" id="JAQNDM010000002">
    <property type="protein sequence ID" value="MDC0712634.1"/>
    <property type="molecule type" value="Genomic_DNA"/>
</dbReference>
<dbReference type="Proteomes" id="UP001221838">
    <property type="component" value="Unassembled WGS sequence"/>
</dbReference>
<protein>
    <recommendedName>
        <fullName evidence="1">MoxR-vWA-beta-propeller ternary system domain-containing protein</fullName>
    </recommendedName>
</protein>
<organism evidence="2 3">
    <name type="scientific">Stigmatella ashevillensis</name>
    <dbReference type="NCBI Taxonomy" id="2995309"/>
    <lineage>
        <taxon>Bacteria</taxon>
        <taxon>Pseudomonadati</taxon>
        <taxon>Myxococcota</taxon>
        <taxon>Myxococcia</taxon>
        <taxon>Myxococcales</taxon>
        <taxon>Cystobacterineae</taxon>
        <taxon>Archangiaceae</taxon>
        <taxon>Stigmatella</taxon>
    </lineage>
</organism>